<organism evidence="11">
    <name type="scientific">Pinguiococcus pyrenoidosus</name>
    <dbReference type="NCBI Taxonomy" id="172671"/>
    <lineage>
        <taxon>Eukaryota</taxon>
        <taxon>Sar</taxon>
        <taxon>Stramenopiles</taxon>
        <taxon>Ochrophyta</taxon>
        <taxon>Pinguiophyceae</taxon>
        <taxon>Pinguiochrysidales</taxon>
        <taxon>Pinguiochrysidaceae</taxon>
        <taxon>Pinguiococcus</taxon>
    </lineage>
</organism>
<evidence type="ECO:0000256" key="2">
    <source>
        <dbReference type="ARBA" id="ARBA00006375"/>
    </source>
</evidence>
<keyword evidence="6" id="KW-1133">Transmembrane helix</keyword>
<gene>
    <name evidence="11" type="ORF">PPYR1160_LOCUS11119</name>
</gene>
<dbReference type="InterPro" id="IPR023395">
    <property type="entry name" value="MCP_dom_sf"/>
</dbReference>
<keyword evidence="4 8" id="KW-0812">Transmembrane</keyword>
<name>A0A7R9UC34_9STRA</name>
<protein>
    <submittedName>
        <fullName evidence="11">Uncharacterized protein</fullName>
    </submittedName>
</protein>
<dbReference type="Pfam" id="PF00153">
    <property type="entry name" value="Mito_carr"/>
    <property type="match status" value="3"/>
</dbReference>
<comment type="subcellular location">
    <subcellularLocation>
        <location evidence="1">Membrane</location>
        <topology evidence="1">Multi-pass membrane protein</topology>
    </subcellularLocation>
</comment>
<keyword evidence="5" id="KW-0677">Repeat</keyword>
<feature type="repeat" description="Solcar" evidence="8">
    <location>
        <begin position="217"/>
        <end position="307"/>
    </location>
</feature>
<dbReference type="Gene3D" id="1.50.40.10">
    <property type="entry name" value="Mitochondrial carrier domain"/>
    <property type="match status" value="1"/>
</dbReference>
<evidence type="ECO:0000256" key="7">
    <source>
        <dbReference type="ARBA" id="ARBA00023136"/>
    </source>
</evidence>
<evidence type="ECO:0000256" key="1">
    <source>
        <dbReference type="ARBA" id="ARBA00004141"/>
    </source>
</evidence>
<dbReference type="InterPro" id="IPR018108">
    <property type="entry name" value="MCP_transmembrane"/>
</dbReference>
<sequence>MAPPDASPTPNPSASSPSQAGIPRSVKFATAGLGGMFAWVCIHPMNTLAVRRNLAALSSPDAQVLPMRAFANDIIKKEGVSGLYAGLGAGVFRQMFYATSRFGLFEVIRDELAKVRETDVLSRLTAGCASGAMAAVISCPAEVTLIRLANDAGLPKEQRRNYRGLVDAGFRILKEEGPMAFYRGCYPLMTRAMLVGATQVGTYDQFKASYRQLGVTGNTTNVFCAAMTSGLLYSLITMPFESAKNRMAFQKPLPDGTLQYRSTLGTLTRIFRAEGLGGLYSGFAPYYGRCGGHTVLMFVFVENIRALYLSLVRS</sequence>
<keyword evidence="7 8" id="KW-0472">Membrane</keyword>
<evidence type="ECO:0000256" key="10">
    <source>
        <dbReference type="SAM" id="MobiDB-lite"/>
    </source>
</evidence>
<evidence type="ECO:0000256" key="9">
    <source>
        <dbReference type="RuleBase" id="RU000488"/>
    </source>
</evidence>
<comment type="similarity">
    <text evidence="2 9">Belongs to the mitochondrial carrier (TC 2.A.29) family.</text>
</comment>
<dbReference type="PANTHER" id="PTHR45618">
    <property type="entry name" value="MITOCHONDRIAL DICARBOXYLATE CARRIER-RELATED"/>
    <property type="match status" value="1"/>
</dbReference>
<feature type="repeat" description="Solcar" evidence="8">
    <location>
        <begin position="118"/>
        <end position="209"/>
    </location>
</feature>
<evidence type="ECO:0000256" key="6">
    <source>
        <dbReference type="ARBA" id="ARBA00022989"/>
    </source>
</evidence>
<feature type="repeat" description="Solcar" evidence="8">
    <location>
        <begin position="26"/>
        <end position="111"/>
    </location>
</feature>
<dbReference type="SUPFAM" id="SSF103506">
    <property type="entry name" value="Mitochondrial carrier"/>
    <property type="match status" value="1"/>
</dbReference>
<dbReference type="EMBL" id="HBEA01014516">
    <property type="protein sequence ID" value="CAD8261617.1"/>
    <property type="molecule type" value="Transcribed_RNA"/>
</dbReference>
<keyword evidence="3 9" id="KW-0813">Transport</keyword>
<dbReference type="GO" id="GO:0016020">
    <property type="term" value="C:membrane"/>
    <property type="evidence" value="ECO:0007669"/>
    <property type="project" value="UniProtKB-SubCell"/>
</dbReference>
<accession>A0A7R9UC34</accession>
<dbReference type="PROSITE" id="PS50920">
    <property type="entry name" value="SOLCAR"/>
    <property type="match status" value="3"/>
</dbReference>
<reference evidence="11" key="1">
    <citation type="submission" date="2021-01" db="EMBL/GenBank/DDBJ databases">
        <authorList>
            <person name="Corre E."/>
            <person name="Pelletier E."/>
            <person name="Niang G."/>
            <person name="Scheremetjew M."/>
            <person name="Finn R."/>
            <person name="Kale V."/>
            <person name="Holt S."/>
            <person name="Cochrane G."/>
            <person name="Meng A."/>
            <person name="Brown T."/>
            <person name="Cohen L."/>
        </authorList>
    </citation>
    <scope>NUCLEOTIDE SEQUENCE</scope>
    <source>
        <strain evidence="11">CCMP2078</strain>
    </source>
</reference>
<evidence type="ECO:0000256" key="8">
    <source>
        <dbReference type="PROSITE-ProRule" id="PRU00282"/>
    </source>
</evidence>
<evidence type="ECO:0000313" key="11">
    <source>
        <dbReference type="EMBL" id="CAD8261617.1"/>
    </source>
</evidence>
<feature type="compositionally biased region" description="Pro residues" evidence="10">
    <location>
        <begin position="1"/>
        <end position="11"/>
    </location>
</feature>
<evidence type="ECO:0000256" key="3">
    <source>
        <dbReference type="ARBA" id="ARBA00022448"/>
    </source>
</evidence>
<evidence type="ECO:0000256" key="4">
    <source>
        <dbReference type="ARBA" id="ARBA00022692"/>
    </source>
</evidence>
<dbReference type="InterPro" id="IPR050391">
    <property type="entry name" value="Mito_Metabolite_Transporter"/>
</dbReference>
<dbReference type="AlphaFoldDB" id="A0A7R9UC34"/>
<evidence type="ECO:0000256" key="5">
    <source>
        <dbReference type="ARBA" id="ARBA00022737"/>
    </source>
</evidence>
<proteinExistence type="inferred from homology"/>
<feature type="region of interest" description="Disordered" evidence="10">
    <location>
        <begin position="1"/>
        <end position="21"/>
    </location>
</feature>